<keyword evidence="3" id="KW-1185">Reference proteome</keyword>
<evidence type="ECO:0000256" key="1">
    <source>
        <dbReference type="SAM" id="MobiDB-lite"/>
    </source>
</evidence>
<feature type="compositionally biased region" description="Pro residues" evidence="1">
    <location>
        <begin position="114"/>
        <end position="124"/>
    </location>
</feature>
<reference evidence="2 3" key="1">
    <citation type="submission" date="2018-12" db="EMBL/GenBank/DDBJ databases">
        <authorList>
            <person name="Feng G."/>
            <person name="Zhu H."/>
        </authorList>
    </citation>
    <scope>NUCLEOTIDE SEQUENCE [LARGE SCALE GENOMIC DNA]</scope>
    <source>
        <strain evidence="2 3">KCTC 12533</strain>
    </source>
</reference>
<proteinExistence type="predicted"/>
<gene>
    <name evidence="2" type="ORF">EI291_21460</name>
</gene>
<sequence length="124" mass="13587">MAAKTDTEAPHWTATPAVVHQEYSENSEGINNYVFFSNPLEDASPVLVRATIQSARLAAPVVSYLIPWQNQLGIGWFTCGGNFQFAFGEECTVLFEAIDAAGNRSRPTGRPVPFQAPPRPASYR</sequence>
<evidence type="ECO:0000313" key="3">
    <source>
        <dbReference type="Proteomes" id="UP000273500"/>
    </source>
</evidence>
<dbReference type="EMBL" id="RWIT01000022">
    <property type="protein sequence ID" value="RSK43798.1"/>
    <property type="molecule type" value="Genomic_DNA"/>
</dbReference>
<name>A0A428KBB1_9BACT</name>
<dbReference type="AlphaFoldDB" id="A0A428KBB1"/>
<protein>
    <submittedName>
        <fullName evidence="2">Uncharacterized protein</fullName>
    </submittedName>
</protein>
<dbReference type="Proteomes" id="UP000273500">
    <property type="component" value="Unassembled WGS sequence"/>
</dbReference>
<organism evidence="2 3">
    <name type="scientific">Hymenobacter rigui</name>
    <dbReference type="NCBI Taxonomy" id="334424"/>
    <lineage>
        <taxon>Bacteria</taxon>
        <taxon>Pseudomonadati</taxon>
        <taxon>Bacteroidota</taxon>
        <taxon>Cytophagia</taxon>
        <taxon>Cytophagales</taxon>
        <taxon>Hymenobacteraceae</taxon>
        <taxon>Hymenobacter</taxon>
    </lineage>
</organism>
<accession>A0A428KBB1</accession>
<feature type="region of interest" description="Disordered" evidence="1">
    <location>
        <begin position="103"/>
        <end position="124"/>
    </location>
</feature>
<comment type="caution">
    <text evidence="2">The sequence shown here is derived from an EMBL/GenBank/DDBJ whole genome shotgun (WGS) entry which is preliminary data.</text>
</comment>
<evidence type="ECO:0000313" key="2">
    <source>
        <dbReference type="EMBL" id="RSK43798.1"/>
    </source>
</evidence>